<keyword evidence="2" id="KW-1185">Reference proteome</keyword>
<dbReference type="Proteomes" id="UP001145114">
    <property type="component" value="Unassembled WGS sequence"/>
</dbReference>
<sequence length="58" mass="6620">TVREFGQGGEGWGWNYFASIPTLTKRPVRSPKFPGTSYRIVDDSRFRVSLVWVLDESA</sequence>
<comment type="caution">
    <text evidence="1">The sequence shown here is derived from an EMBL/GenBank/DDBJ whole genome shotgun (WGS) entry which is preliminary data.</text>
</comment>
<protein>
    <submittedName>
        <fullName evidence="1">Uncharacterized protein</fullName>
    </submittedName>
</protein>
<name>A0ACC1HVE2_9FUNG</name>
<feature type="non-terminal residue" evidence="1">
    <location>
        <position position="1"/>
    </location>
</feature>
<organism evidence="1 2">
    <name type="scientific">Spiromyces aspiralis</name>
    <dbReference type="NCBI Taxonomy" id="68401"/>
    <lineage>
        <taxon>Eukaryota</taxon>
        <taxon>Fungi</taxon>
        <taxon>Fungi incertae sedis</taxon>
        <taxon>Zoopagomycota</taxon>
        <taxon>Kickxellomycotina</taxon>
        <taxon>Kickxellomycetes</taxon>
        <taxon>Kickxellales</taxon>
        <taxon>Kickxellaceae</taxon>
        <taxon>Spiromyces</taxon>
    </lineage>
</organism>
<accession>A0ACC1HVE2</accession>
<dbReference type="EMBL" id="JAMZIH010000526">
    <property type="protein sequence ID" value="KAJ1679212.1"/>
    <property type="molecule type" value="Genomic_DNA"/>
</dbReference>
<evidence type="ECO:0000313" key="2">
    <source>
        <dbReference type="Proteomes" id="UP001145114"/>
    </source>
</evidence>
<proteinExistence type="predicted"/>
<evidence type="ECO:0000313" key="1">
    <source>
        <dbReference type="EMBL" id="KAJ1679212.1"/>
    </source>
</evidence>
<reference evidence="1" key="1">
    <citation type="submission" date="2022-06" db="EMBL/GenBank/DDBJ databases">
        <title>Phylogenomic reconstructions and comparative analyses of Kickxellomycotina fungi.</title>
        <authorList>
            <person name="Reynolds N.K."/>
            <person name="Stajich J.E."/>
            <person name="Barry K."/>
            <person name="Grigoriev I.V."/>
            <person name="Crous P."/>
            <person name="Smith M.E."/>
        </authorList>
    </citation>
    <scope>NUCLEOTIDE SEQUENCE</scope>
    <source>
        <strain evidence="1">RSA 2271</strain>
    </source>
</reference>
<gene>
    <name evidence="1" type="ORF">EV182_002508</name>
</gene>